<dbReference type="GO" id="GO:0016020">
    <property type="term" value="C:membrane"/>
    <property type="evidence" value="ECO:0007669"/>
    <property type="project" value="UniProtKB-SubCell"/>
</dbReference>
<keyword evidence="3 6" id="KW-1133">Transmembrane helix</keyword>
<feature type="compositionally biased region" description="Polar residues" evidence="5">
    <location>
        <begin position="206"/>
        <end position="222"/>
    </location>
</feature>
<comment type="subcellular location">
    <subcellularLocation>
        <location evidence="1">Membrane</location>
        <topology evidence="1">Single-pass membrane protein</topology>
    </subcellularLocation>
</comment>
<feature type="transmembrane region" description="Helical" evidence="6">
    <location>
        <begin position="147"/>
        <end position="171"/>
    </location>
</feature>
<evidence type="ECO:0000313" key="8">
    <source>
        <dbReference type="Proteomes" id="UP000800036"/>
    </source>
</evidence>
<organism evidence="7 8">
    <name type="scientific">Bimuria novae-zelandiae CBS 107.79</name>
    <dbReference type="NCBI Taxonomy" id="1447943"/>
    <lineage>
        <taxon>Eukaryota</taxon>
        <taxon>Fungi</taxon>
        <taxon>Dikarya</taxon>
        <taxon>Ascomycota</taxon>
        <taxon>Pezizomycotina</taxon>
        <taxon>Dothideomycetes</taxon>
        <taxon>Pleosporomycetidae</taxon>
        <taxon>Pleosporales</taxon>
        <taxon>Massarineae</taxon>
        <taxon>Didymosphaeriaceae</taxon>
        <taxon>Bimuria</taxon>
    </lineage>
</organism>
<proteinExistence type="predicted"/>
<evidence type="ECO:0008006" key="9">
    <source>
        <dbReference type="Google" id="ProtNLM"/>
    </source>
</evidence>
<dbReference type="PANTHER" id="PTHR15549:SF26">
    <property type="entry name" value="AXIAL BUDDING PATTERN PROTEIN 2-RELATED"/>
    <property type="match status" value="1"/>
</dbReference>
<evidence type="ECO:0000256" key="5">
    <source>
        <dbReference type="SAM" id="MobiDB-lite"/>
    </source>
</evidence>
<dbReference type="GO" id="GO:0071944">
    <property type="term" value="C:cell periphery"/>
    <property type="evidence" value="ECO:0007669"/>
    <property type="project" value="UniProtKB-ARBA"/>
</dbReference>
<dbReference type="InterPro" id="IPR051694">
    <property type="entry name" value="Immunoregulatory_rcpt-like"/>
</dbReference>
<gene>
    <name evidence="7" type="ORF">BU23DRAFT_549906</name>
</gene>
<sequence length="349" mass="36997">MVNQEALDVFNPTCEDGAKYYACEATSSNRSPFVGCCRTDPCSISGCAQGNLAPVSFNASAYDTIGAGLPDPTCPSASNFFTCVNIPKNDTTFWGCCKTNPCQTTDLRCPKNDQTPATLDTQNQQLAYTGKGASSDEKDGGSSNTGAIIGGAVGGGVAVVAIIAILIFCLFKKRRARKQKVAARPVATEGPGLPTSEKTEYRHSTMSEGTMPLTTPGASMSPSEHGRRQDANGLEIMSNGTSAPPLYQSPKQPFAAQFGQHQYQQVGTNDIEPVEMPADSSMGPTQRYSELPAEASNKAPVEMESPMMSPYLSPKPSPRVPQSPLSQDGRPRTADRTYRVSMGNLGSPT</sequence>
<dbReference type="PANTHER" id="PTHR15549">
    <property type="entry name" value="PAIRED IMMUNOGLOBULIN-LIKE TYPE 2 RECEPTOR"/>
    <property type="match status" value="1"/>
</dbReference>
<protein>
    <recommendedName>
        <fullName evidence="9">Mid2 domain-containing protein</fullName>
    </recommendedName>
</protein>
<feature type="compositionally biased region" description="Basic and acidic residues" evidence="5">
    <location>
        <begin position="329"/>
        <end position="338"/>
    </location>
</feature>
<evidence type="ECO:0000256" key="4">
    <source>
        <dbReference type="ARBA" id="ARBA00023136"/>
    </source>
</evidence>
<accession>A0A6A5VME1</accession>
<evidence type="ECO:0000256" key="3">
    <source>
        <dbReference type="ARBA" id="ARBA00022989"/>
    </source>
</evidence>
<keyword evidence="4 6" id="KW-0472">Membrane</keyword>
<evidence type="ECO:0000256" key="2">
    <source>
        <dbReference type="ARBA" id="ARBA00022692"/>
    </source>
</evidence>
<feature type="region of interest" description="Disordered" evidence="5">
    <location>
        <begin position="206"/>
        <end position="228"/>
    </location>
</feature>
<dbReference type="Proteomes" id="UP000800036">
    <property type="component" value="Unassembled WGS sequence"/>
</dbReference>
<name>A0A6A5VME1_9PLEO</name>
<dbReference type="EMBL" id="ML976660">
    <property type="protein sequence ID" value="KAF1978474.1"/>
    <property type="molecule type" value="Genomic_DNA"/>
</dbReference>
<keyword evidence="8" id="KW-1185">Reference proteome</keyword>
<dbReference type="AlphaFoldDB" id="A0A6A5VME1"/>
<evidence type="ECO:0000256" key="1">
    <source>
        <dbReference type="ARBA" id="ARBA00004167"/>
    </source>
</evidence>
<feature type="region of interest" description="Disordered" evidence="5">
    <location>
        <begin position="273"/>
        <end position="349"/>
    </location>
</feature>
<keyword evidence="2 6" id="KW-0812">Transmembrane</keyword>
<dbReference type="OrthoDB" id="3692311at2759"/>
<evidence type="ECO:0000313" key="7">
    <source>
        <dbReference type="EMBL" id="KAF1978474.1"/>
    </source>
</evidence>
<reference evidence="7" key="1">
    <citation type="journal article" date="2020" name="Stud. Mycol.">
        <title>101 Dothideomycetes genomes: a test case for predicting lifestyles and emergence of pathogens.</title>
        <authorList>
            <person name="Haridas S."/>
            <person name="Albert R."/>
            <person name="Binder M."/>
            <person name="Bloem J."/>
            <person name="Labutti K."/>
            <person name="Salamov A."/>
            <person name="Andreopoulos B."/>
            <person name="Baker S."/>
            <person name="Barry K."/>
            <person name="Bills G."/>
            <person name="Bluhm B."/>
            <person name="Cannon C."/>
            <person name="Castanera R."/>
            <person name="Culley D."/>
            <person name="Daum C."/>
            <person name="Ezra D."/>
            <person name="Gonzalez J."/>
            <person name="Henrissat B."/>
            <person name="Kuo A."/>
            <person name="Liang C."/>
            <person name="Lipzen A."/>
            <person name="Lutzoni F."/>
            <person name="Magnuson J."/>
            <person name="Mondo S."/>
            <person name="Nolan M."/>
            <person name="Ohm R."/>
            <person name="Pangilinan J."/>
            <person name="Park H.-J."/>
            <person name="Ramirez L."/>
            <person name="Alfaro M."/>
            <person name="Sun H."/>
            <person name="Tritt A."/>
            <person name="Yoshinaga Y."/>
            <person name="Zwiers L.-H."/>
            <person name="Turgeon B."/>
            <person name="Goodwin S."/>
            <person name="Spatafora J."/>
            <person name="Crous P."/>
            <person name="Grigoriev I."/>
        </authorList>
    </citation>
    <scope>NUCLEOTIDE SEQUENCE</scope>
    <source>
        <strain evidence="7">CBS 107.79</strain>
    </source>
</reference>
<evidence type="ECO:0000256" key="6">
    <source>
        <dbReference type="SAM" id="Phobius"/>
    </source>
</evidence>